<evidence type="ECO:0000256" key="1">
    <source>
        <dbReference type="SAM" id="MobiDB-lite"/>
    </source>
</evidence>
<evidence type="ECO:0000313" key="5">
    <source>
        <dbReference type="Proteomes" id="UP001142648"/>
    </source>
</evidence>
<feature type="signal peptide" evidence="2">
    <location>
        <begin position="1"/>
        <end position="22"/>
    </location>
</feature>
<dbReference type="RefSeq" id="WP_259961153.1">
    <property type="nucleotide sequence ID" value="NZ_JAOAMV010000002.1"/>
</dbReference>
<proteinExistence type="predicted"/>
<organism evidence="4 5">
    <name type="scientific">Tsuneonella litorea</name>
    <dbReference type="NCBI Taxonomy" id="2976475"/>
    <lineage>
        <taxon>Bacteria</taxon>
        <taxon>Pseudomonadati</taxon>
        <taxon>Pseudomonadota</taxon>
        <taxon>Alphaproteobacteria</taxon>
        <taxon>Sphingomonadales</taxon>
        <taxon>Erythrobacteraceae</taxon>
        <taxon>Tsuneonella</taxon>
    </lineage>
</organism>
<dbReference type="EMBL" id="JAOAMV010000002">
    <property type="protein sequence ID" value="MCT2558346.1"/>
    <property type="molecule type" value="Genomic_DNA"/>
</dbReference>
<gene>
    <name evidence="4" type="ORF">N0B51_05070</name>
</gene>
<dbReference type="Pfam" id="PF11008">
    <property type="entry name" value="DUF2846"/>
    <property type="match status" value="1"/>
</dbReference>
<reference evidence="4" key="1">
    <citation type="submission" date="2022-09" db="EMBL/GenBank/DDBJ databases">
        <title>The genome sequence of Tsuneonella sp. YG55.</title>
        <authorList>
            <person name="Liu Y."/>
        </authorList>
    </citation>
    <scope>NUCLEOTIDE SEQUENCE</scope>
    <source>
        <strain evidence="4">YG55</strain>
    </source>
</reference>
<dbReference type="InterPro" id="IPR022548">
    <property type="entry name" value="DUF2846"/>
</dbReference>
<accession>A0A9X3A7F5</accession>
<evidence type="ECO:0000259" key="3">
    <source>
        <dbReference type="Pfam" id="PF11008"/>
    </source>
</evidence>
<keyword evidence="5" id="KW-1185">Reference proteome</keyword>
<feature type="region of interest" description="Disordered" evidence="1">
    <location>
        <begin position="135"/>
        <end position="160"/>
    </location>
</feature>
<feature type="domain" description="DUF2846" evidence="3">
    <location>
        <begin position="36"/>
        <end position="113"/>
    </location>
</feature>
<dbReference type="Proteomes" id="UP001142648">
    <property type="component" value="Unassembled WGS sequence"/>
</dbReference>
<evidence type="ECO:0000313" key="4">
    <source>
        <dbReference type="EMBL" id="MCT2558346.1"/>
    </source>
</evidence>
<evidence type="ECO:0000256" key="2">
    <source>
        <dbReference type="SAM" id="SignalP"/>
    </source>
</evidence>
<comment type="caution">
    <text evidence="4">The sequence shown here is derived from an EMBL/GenBank/DDBJ whole genome shotgun (WGS) entry which is preliminary data.</text>
</comment>
<protein>
    <submittedName>
        <fullName evidence="4">DUF2846 domain-containing protein</fullName>
    </submittedName>
</protein>
<sequence length="160" mass="16540">MKFALTLAAAMVAAGLSAPTIAKEAAAPIVIPAPTAGTGQIVFFRPGGMGFAMGCSVNENGEKISSLGAGKYFVLRTTPGRHEYTVKSEAKDTLALEVEEGETKFAKCKIKMGIMAGRPDLAPADEAEFRKGSFKLVDADDMGPAPGALRAEEMGAATGE</sequence>
<feature type="chain" id="PRO_5040804490" evidence="2">
    <location>
        <begin position="23"/>
        <end position="160"/>
    </location>
</feature>
<name>A0A9X3A7F5_9SPHN</name>
<dbReference type="AlphaFoldDB" id="A0A9X3A7F5"/>
<keyword evidence="2" id="KW-0732">Signal</keyword>